<accession>A0A8S1JB95</accession>
<evidence type="ECO:0000313" key="2">
    <source>
        <dbReference type="EMBL" id="CAD7703502.1"/>
    </source>
</evidence>
<keyword evidence="3" id="KW-1185">Reference proteome</keyword>
<gene>
    <name evidence="2" type="ORF">OSTQU699_LOCUS8859</name>
</gene>
<feature type="compositionally biased region" description="Basic and acidic residues" evidence="1">
    <location>
        <begin position="204"/>
        <end position="214"/>
    </location>
</feature>
<evidence type="ECO:0000256" key="1">
    <source>
        <dbReference type="SAM" id="MobiDB-lite"/>
    </source>
</evidence>
<dbReference type="Proteomes" id="UP000708148">
    <property type="component" value="Unassembled WGS sequence"/>
</dbReference>
<dbReference type="OrthoDB" id="577205at2759"/>
<reference evidence="2" key="1">
    <citation type="submission" date="2020-12" db="EMBL/GenBank/DDBJ databases">
        <authorList>
            <person name="Iha C."/>
        </authorList>
    </citation>
    <scope>NUCLEOTIDE SEQUENCE</scope>
</reference>
<dbReference type="AlphaFoldDB" id="A0A8S1JB95"/>
<protein>
    <submittedName>
        <fullName evidence="2">Uncharacterized protein</fullName>
    </submittedName>
</protein>
<feature type="non-terminal residue" evidence="2">
    <location>
        <position position="1"/>
    </location>
</feature>
<dbReference type="EMBL" id="CAJHUC010002270">
    <property type="protein sequence ID" value="CAD7703502.1"/>
    <property type="molecule type" value="Genomic_DNA"/>
</dbReference>
<feature type="region of interest" description="Disordered" evidence="1">
    <location>
        <begin position="1"/>
        <end position="23"/>
    </location>
</feature>
<feature type="region of interest" description="Disordered" evidence="1">
    <location>
        <begin position="118"/>
        <end position="183"/>
    </location>
</feature>
<name>A0A8S1JB95_9CHLO</name>
<sequence length="389" mass="39743">MAQKRRRPGPGGPSAGAASPSDPGLLADIIGKTVFVPSSHFGVEVPDMFYRAKVVGRERGKRGAVTLRFFEDDGSQCWLPAADVARWLRDGGNGDGRCTSSASDTYAAKALSLLRAAASGGGRRPGGQPAPVENPESGKEKEAPGGDPDVPADRDGGPSVAGARGSDAGGAGPRNAAAIGGSDGMRADEALADIREPSFCRAQADGRRSVEHHHPGIQSPGARRAAIGAGSESHPQPVASGAVEVEGVPAMGTGADLRLLPNPTLGLVDGIAVYEQPPTLPVPAVAASAPPDAGRAVGGRCCAAFGMKAPAVETRGAGWESPSFGPIPPCRGAAHRRVGRGGKCTPRRHVGNRDGDVIYIDVDPPGRTSRPPSGDARRLLPGQQHLHQH</sequence>
<evidence type="ECO:0000313" key="3">
    <source>
        <dbReference type="Proteomes" id="UP000708148"/>
    </source>
</evidence>
<comment type="caution">
    <text evidence="2">The sequence shown here is derived from an EMBL/GenBank/DDBJ whole genome shotgun (WGS) entry which is preliminary data.</text>
</comment>
<proteinExistence type="predicted"/>
<feature type="region of interest" description="Disordered" evidence="1">
    <location>
        <begin position="204"/>
        <end position="239"/>
    </location>
</feature>
<feature type="region of interest" description="Disordered" evidence="1">
    <location>
        <begin position="361"/>
        <end position="389"/>
    </location>
</feature>
<organism evidence="2 3">
    <name type="scientific">Ostreobium quekettii</name>
    <dbReference type="NCBI Taxonomy" id="121088"/>
    <lineage>
        <taxon>Eukaryota</taxon>
        <taxon>Viridiplantae</taxon>
        <taxon>Chlorophyta</taxon>
        <taxon>core chlorophytes</taxon>
        <taxon>Ulvophyceae</taxon>
        <taxon>TCBD clade</taxon>
        <taxon>Bryopsidales</taxon>
        <taxon>Ostreobineae</taxon>
        <taxon>Ostreobiaceae</taxon>
        <taxon>Ostreobium</taxon>
    </lineage>
</organism>